<protein>
    <submittedName>
        <fullName evidence="2">Uncharacterized protein</fullName>
    </submittedName>
</protein>
<comment type="caution">
    <text evidence="2">The sequence shown here is derived from an EMBL/GenBank/DDBJ whole genome shotgun (WGS) entry which is preliminary data.</text>
</comment>
<accession>A0A9R1XKJ0</accession>
<name>A0A9R1XKJ0_LACSA</name>
<dbReference type="Proteomes" id="UP000235145">
    <property type="component" value="Unassembled WGS sequence"/>
</dbReference>
<dbReference type="AlphaFoldDB" id="A0A9R1XKJ0"/>
<reference evidence="2 3" key="1">
    <citation type="journal article" date="2017" name="Nat. Commun.">
        <title>Genome assembly with in vitro proximity ligation data and whole-genome triplication in lettuce.</title>
        <authorList>
            <person name="Reyes-Chin-Wo S."/>
            <person name="Wang Z."/>
            <person name="Yang X."/>
            <person name="Kozik A."/>
            <person name="Arikit S."/>
            <person name="Song C."/>
            <person name="Xia L."/>
            <person name="Froenicke L."/>
            <person name="Lavelle D.O."/>
            <person name="Truco M.J."/>
            <person name="Xia R."/>
            <person name="Zhu S."/>
            <person name="Xu C."/>
            <person name="Xu H."/>
            <person name="Xu X."/>
            <person name="Cox K."/>
            <person name="Korf I."/>
            <person name="Meyers B.C."/>
            <person name="Michelmore R.W."/>
        </authorList>
    </citation>
    <scope>NUCLEOTIDE SEQUENCE [LARGE SCALE GENOMIC DNA]</scope>
    <source>
        <strain evidence="3">cv. Salinas</strain>
        <tissue evidence="2">Seedlings</tissue>
    </source>
</reference>
<evidence type="ECO:0000313" key="2">
    <source>
        <dbReference type="EMBL" id="KAJ0216189.1"/>
    </source>
</evidence>
<gene>
    <name evidence="2" type="ORF">LSAT_V11C300124640</name>
</gene>
<evidence type="ECO:0000313" key="3">
    <source>
        <dbReference type="Proteomes" id="UP000235145"/>
    </source>
</evidence>
<feature type="compositionally biased region" description="Gly residues" evidence="1">
    <location>
        <begin position="61"/>
        <end position="85"/>
    </location>
</feature>
<sequence>MLLKESELELENEFVRNLNQISYAVWLAGNGIEINSRICLVRKKWNWNSSGGDSDGDDGADGGSGGGGGDSGDGGSVGSGGGGSVISGRSR</sequence>
<feature type="region of interest" description="Disordered" evidence="1">
    <location>
        <begin position="50"/>
        <end position="91"/>
    </location>
</feature>
<proteinExistence type="predicted"/>
<evidence type="ECO:0000256" key="1">
    <source>
        <dbReference type="SAM" id="MobiDB-lite"/>
    </source>
</evidence>
<keyword evidence="3" id="KW-1185">Reference proteome</keyword>
<dbReference type="EMBL" id="NBSK02000003">
    <property type="protein sequence ID" value="KAJ0216189.1"/>
    <property type="molecule type" value="Genomic_DNA"/>
</dbReference>
<organism evidence="2 3">
    <name type="scientific">Lactuca sativa</name>
    <name type="common">Garden lettuce</name>
    <dbReference type="NCBI Taxonomy" id="4236"/>
    <lineage>
        <taxon>Eukaryota</taxon>
        <taxon>Viridiplantae</taxon>
        <taxon>Streptophyta</taxon>
        <taxon>Embryophyta</taxon>
        <taxon>Tracheophyta</taxon>
        <taxon>Spermatophyta</taxon>
        <taxon>Magnoliopsida</taxon>
        <taxon>eudicotyledons</taxon>
        <taxon>Gunneridae</taxon>
        <taxon>Pentapetalae</taxon>
        <taxon>asterids</taxon>
        <taxon>campanulids</taxon>
        <taxon>Asterales</taxon>
        <taxon>Asteraceae</taxon>
        <taxon>Cichorioideae</taxon>
        <taxon>Cichorieae</taxon>
        <taxon>Lactucinae</taxon>
        <taxon>Lactuca</taxon>
    </lineage>
</organism>